<protein>
    <submittedName>
        <fullName evidence="3">SDR family oxidoreductase</fullName>
    </submittedName>
</protein>
<dbReference type="RefSeq" id="WP_317903918.1">
    <property type="nucleotide sequence ID" value="NZ_JAIRBC010000045.1"/>
</dbReference>
<dbReference type="EMBL" id="JAIRBC010000045">
    <property type="protein sequence ID" value="MCG2462783.1"/>
    <property type="molecule type" value="Genomic_DNA"/>
</dbReference>
<keyword evidence="2" id="KW-0560">Oxidoreductase</keyword>
<evidence type="ECO:0000256" key="1">
    <source>
        <dbReference type="ARBA" id="ARBA00006484"/>
    </source>
</evidence>
<evidence type="ECO:0000313" key="3">
    <source>
        <dbReference type="EMBL" id="MCG2462783.1"/>
    </source>
</evidence>
<sequence>MNKNIIVTGGAKGIGRACTEYFLNNGDTVLVLDKNQSALDELPNPDERLVPRVCDVSNAEQIKQAIEKGIETIGEIDVLVNNAGIQRYSTVTETSEEEWDLVMNVNLKSAFLCAKYAIPSMQKKGGGVIINVSSAQAFVTQPRVAPYATSKTALLGLTRSIAVDYAPKIRAVAVCPGTVDTPMLQNAIATLDNPESVLQECVDMHLTKRICPPEEVAALIGFLAGDQAGSITGQTFRIDGGLGIMIGGN</sequence>
<dbReference type="AlphaFoldDB" id="A0AAE3EYQ6"/>
<accession>A0AAE3EYQ6</accession>
<dbReference type="InterPro" id="IPR051122">
    <property type="entry name" value="SDR_DHRS6-like"/>
</dbReference>
<dbReference type="InterPro" id="IPR036291">
    <property type="entry name" value="NAD(P)-bd_dom_sf"/>
</dbReference>
<dbReference type="SUPFAM" id="SSF51735">
    <property type="entry name" value="NAD(P)-binding Rossmann-fold domains"/>
    <property type="match status" value="1"/>
</dbReference>
<gene>
    <name evidence="3" type="ORF">K8352_18615</name>
</gene>
<dbReference type="CDD" id="cd05233">
    <property type="entry name" value="SDR_c"/>
    <property type="match status" value="1"/>
</dbReference>
<reference evidence="3" key="1">
    <citation type="submission" date="2023-02" db="EMBL/GenBank/DDBJ databases">
        <title>Genome of Flavobacteriaceae gen. nov. sp. strain F89.</title>
        <authorList>
            <person name="Wang Y."/>
        </authorList>
    </citation>
    <scope>NUCLEOTIDE SEQUENCE</scope>
    <source>
        <strain evidence="3">F89</strain>
    </source>
</reference>
<organism evidence="3 4">
    <name type="scientific">Cerina litoralis</name>
    <dbReference type="NCBI Taxonomy" id="2874477"/>
    <lineage>
        <taxon>Bacteria</taxon>
        <taxon>Pseudomonadati</taxon>
        <taxon>Bacteroidota</taxon>
        <taxon>Flavobacteriia</taxon>
        <taxon>Flavobacteriales</taxon>
        <taxon>Flavobacteriaceae</taxon>
        <taxon>Cerina</taxon>
    </lineage>
</organism>
<dbReference type="FunFam" id="3.40.50.720:FF:000084">
    <property type="entry name" value="Short-chain dehydrogenase reductase"/>
    <property type="match status" value="1"/>
</dbReference>
<dbReference type="Gene3D" id="3.40.50.720">
    <property type="entry name" value="NAD(P)-binding Rossmann-like Domain"/>
    <property type="match status" value="1"/>
</dbReference>
<dbReference type="PROSITE" id="PS00061">
    <property type="entry name" value="ADH_SHORT"/>
    <property type="match status" value="1"/>
</dbReference>
<proteinExistence type="inferred from homology"/>
<name>A0AAE3EYQ6_9FLAO</name>
<comment type="similarity">
    <text evidence="1">Belongs to the short-chain dehydrogenases/reductases (SDR) family.</text>
</comment>
<dbReference type="GO" id="GO:0016491">
    <property type="term" value="F:oxidoreductase activity"/>
    <property type="evidence" value="ECO:0007669"/>
    <property type="project" value="UniProtKB-KW"/>
</dbReference>
<evidence type="ECO:0000256" key="2">
    <source>
        <dbReference type="ARBA" id="ARBA00023002"/>
    </source>
</evidence>
<comment type="caution">
    <text evidence="3">The sequence shown here is derived from an EMBL/GenBank/DDBJ whole genome shotgun (WGS) entry which is preliminary data.</text>
</comment>
<dbReference type="PRINTS" id="PR00081">
    <property type="entry name" value="GDHRDH"/>
</dbReference>
<dbReference type="PRINTS" id="PR00080">
    <property type="entry name" value="SDRFAMILY"/>
</dbReference>
<dbReference type="PANTHER" id="PTHR43477:SF1">
    <property type="entry name" value="DIHYDROANTICAPSIN 7-DEHYDROGENASE"/>
    <property type="match status" value="1"/>
</dbReference>
<evidence type="ECO:0000313" key="4">
    <source>
        <dbReference type="Proteomes" id="UP001200642"/>
    </source>
</evidence>
<dbReference type="InterPro" id="IPR002347">
    <property type="entry name" value="SDR_fam"/>
</dbReference>
<dbReference type="Proteomes" id="UP001200642">
    <property type="component" value="Unassembled WGS sequence"/>
</dbReference>
<dbReference type="Pfam" id="PF13561">
    <property type="entry name" value="adh_short_C2"/>
    <property type="match status" value="1"/>
</dbReference>
<dbReference type="PANTHER" id="PTHR43477">
    <property type="entry name" value="DIHYDROANTICAPSIN 7-DEHYDROGENASE"/>
    <property type="match status" value="1"/>
</dbReference>
<dbReference type="InterPro" id="IPR020904">
    <property type="entry name" value="Sc_DH/Rdtase_CS"/>
</dbReference>
<keyword evidence="4" id="KW-1185">Reference proteome</keyword>